<dbReference type="InterPro" id="IPR001082">
    <property type="entry name" value="Pilin"/>
</dbReference>
<dbReference type="Proteomes" id="UP001179361">
    <property type="component" value="Unassembled WGS sequence"/>
</dbReference>
<keyword evidence="3" id="KW-1185">Reference proteome</keyword>
<evidence type="ECO:0000313" key="3">
    <source>
        <dbReference type="Proteomes" id="UP001179361"/>
    </source>
</evidence>
<dbReference type="Pfam" id="PF00114">
    <property type="entry name" value="Pilin"/>
    <property type="match status" value="1"/>
</dbReference>
<evidence type="ECO:0000256" key="1">
    <source>
        <dbReference type="ARBA" id="ARBA00005233"/>
    </source>
</evidence>
<proteinExistence type="inferred from homology"/>
<comment type="similarity">
    <text evidence="1">Belongs to the N-Me-Phe pilin family.</text>
</comment>
<name>A0ABS8Q062_9BURK</name>
<gene>
    <name evidence="2" type="ORF">LQ564_01185</name>
</gene>
<dbReference type="InterPro" id="IPR045584">
    <property type="entry name" value="Pilin-like"/>
</dbReference>
<organism evidence="2 3">
    <name type="scientific">Massilia phyllostachyos</name>
    <dbReference type="NCBI Taxonomy" id="2898585"/>
    <lineage>
        <taxon>Bacteria</taxon>
        <taxon>Pseudomonadati</taxon>
        <taxon>Pseudomonadota</taxon>
        <taxon>Betaproteobacteria</taxon>
        <taxon>Burkholderiales</taxon>
        <taxon>Oxalobacteraceae</taxon>
        <taxon>Telluria group</taxon>
        <taxon>Massilia</taxon>
    </lineage>
</organism>
<reference evidence="2" key="1">
    <citation type="submission" date="2021-11" db="EMBL/GenBank/DDBJ databases">
        <title>The complete genome of Massilia sp sp. G4R7.</title>
        <authorList>
            <person name="Liu L."/>
            <person name="Yue J."/>
            <person name="Yuan J."/>
            <person name="Yang F."/>
            <person name="Li L."/>
        </authorList>
    </citation>
    <scope>NUCLEOTIDE SEQUENCE</scope>
    <source>
        <strain evidence="2">G4R7</strain>
    </source>
</reference>
<dbReference type="EMBL" id="JAJNOC010000001">
    <property type="protein sequence ID" value="MCD2514923.1"/>
    <property type="molecule type" value="Genomic_DNA"/>
</dbReference>
<comment type="caution">
    <text evidence="2">The sequence shown here is derived from an EMBL/GenBank/DDBJ whole genome shotgun (WGS) entry which is preliminary data.</text>
</comment>
<sequence length="99" mass="9552">MAFVEGSTTDAAEYLKKAGLATSSGNCSTLAATVPGSDGAAAAALSCTVANPGRLGTAGNVKVTLARSADGIYTCKVVGFPTGTGSEKYLPAGCTASAT</sequence>
<accession>A0ABS8Q062</accession>
<dbReference type="SUPFAM" id="SSF54523">
    <property type="entry name" value="Pili subunits"/>
    <property type="match status" value="1"/>
</dbReference>
<dbReference type="Gene3D" id="3.30.700.10">
    <property type="entry name" value="Glycoprotein, Type 4 Pilin"/>
    <property type="match status" value="1"/>
</dbReference>
<protein>
    <submittedName>
        <fullName evidence="2">Pilin</fullName>
    </submittedName>
</protein>
<evidence type="ECO:0000313" key="2">
    <source>
        <dbReference type="EMBL" id="MCD2514923.1"/>
    </source>
</evidence>